<dbReference type="GO" id="GO:0005829">
    <property type="term" value="C:cytosol"/>
    <property type="evidence" value="ECO:0007669"/>
    <property type="project" value="TreeGrafter"/>
</dbReference>
<name>A0A1P8QQW8_METEX</name>
<dbReference type="SMART" id="SM00419">
    <property type="entry name" value="HTH_CRP"/>
    <property type="match status" value="1"/>
</dbReference>
<dbReference type="GO" id="GO:0003677">
    <property type="term" value="F:DNA binding"/>
    <property type="evidence" value="ECO:0007669"/>
    <property type="project" value="UniProtKB-KW"/>
</dbReference>
<keyword evidence="3" id="KW-0804">Transcription</keyword>
<dbReference type="PANTHER" id="PTHR24567">
    <property type="entry name" value="CRP FAMILY TRANSCRIPTIONAL REGULATORY PROTEIN"/>
    <property type="match status" value="1"/>
</dbReference>
<accession>A0A1P8QQW8</accession>
<dbReference type="InterPro" id="IPR018490">
    <property type="entry name" value="cNMP-bd_dom_sf"/>
</dbReference>
<dbReference type="PANTHER" id="PTHR24567:SF68">
    <property type="entry name" value="DNA-BINDING TRANSCRIPTIONAL DUAL REGULATOR CRP"/>
    <property type="match status" value="1"/>
</dbReference>
<dbReference type="AlphaFoldDB" id="A0A1P8QQW8"/>
<dbReference type="EMBL" id="LT962688">
    <property type="protein sequence ID" value="SOR28654.1"/>
    <property type="molecule type" value="Genomic_DNA"/>
</dbReference>
<dbReference type="SUPFAM" id="SSF46785">
    <property type="entry name" value="Winged helix' DNA-binding domain"/>
    <property type="match status" value="1"/>
</dbReference>
<keyword evidence="1" id="KW-0805">Transcription regulation</keyword>
<dbReference type="PROSITE" id="PS51063">
    <property type="entry name" value="HTH_CRP_2"/>
    <property type="match status" value="1"/>
</dbReference>
<evidence type="ECO:0000256" key="3">
    <source>
        <dbReference type="ARBA" id="ARBA00023163"/>
    </source>
</evidence>
<dbReference type="CDD" id="cd00038">
    <property type="entry name" value="CAP_ED"/>
    <property type="match status" value="1"/>
</dbReference>
<evidence type="ECO:0000313" key="5">
    <source>
        <dbReference type="Proteomes" id="UP000233769"/>
    </source>
</evidence>
<evidence type="ECO:0000313" key="4">
    <source>
        <dbReference type="EMBL" id="SOR28654.1"/>
    </source>
</evidence>
<dbReference type="InterPro" id="IPR014710">
    <property type="entry name" value="RmlC-like_jellyroll"/>
</dbReference>
<dbReference type="Pfam" id="PF13545">
    <property type="entry name" value="HTH_Crp_2"/>
    <property type="match status" value="1"/>
</dbReference>
<reference evidence="5" key="1">
    <citation type="submission" date="2017-10" db="EMBL/GenBank/DDBJ databases">
        <authorList>
            <person name="Regsiter A."/>
            <person name="William W."/>
        </authorList>
    </citation>
    <scope>NUCLEOTIDE SEQUENCE [LARGE SCALE GENOMIC DNA]</scope>
</reference>
<dbReference type="Gene3D" id="2.60.120.10">
    <property type="entry name" value="Jelly Rolls"/>
    <property type="match status" value="1"/>
</dbReference>
<dbReference type="RefSeq" id="WP_056503007.1">
    <property type="nucleotide sequence ID" value="NZ_CP019322.1"/>
</dbReference>
<dbReference type="InterPro" id="IPR036388">
    <property type="entry name" value="WH-like_DNA-bd_sf"/>
</dbReference>
<dbReference type="InterPro" id="IPR012318">
    <property type="entry name" value="HTH_CRP"/>
</dbReference>
<evidence type="ECO:0000256" key="1">
    <source>
        <dbReference type="ARBA" id="ARBA00023015"/>
    </source>
</evidence>
<evidence type="ECO:0000256" key="2">
    <source>
        <dbReference type="ARBA" id="ARBA00023125"/>
    </source>
</evidence>
<keyword evidence="4" id="KW-0675">Receptor</keyword>
<protein>
    <submittedName>
        <fullName evidence="4">Regulatory protein, Crp (cAMP Receptor Protein)</fullName>
    </submittedName>
</protein>
<dbReference type="SUPFAM" id="SSF51206">
    <property type="entry name" value="cAMP-binding domain-like"/>
    <property type="match status" value="1"/>
</dbReference>
<dbReference type="Pfam" id="PF00027">
    <property type="entry name" value="cNMP_binding"/>
    <property type="match status" value="1"/>
</dbReference>
<dbReference type="GO" id="GO:0003700">
    <property type="term" value="F:DNA-binding transcription factor activity"/>
    <property type="evidence" value="ECO:0007669"/>
    <property type="project" value="TreeGrafter"/>
</dbReference>
<dbReference type="SMART" id="SM00100">
    <property type="entry name" value="cNMP"/>
    <property type="match status" value="1"/>
</dbReference>
<gene>
    <name evidence="4" type="ORF">TK0001_2052</name>
</gene>
<dbReference type="InterPro" id="IPR000595">
    <property type="entry name" value="cNMP-bd_dom"/>
</dbReference>
<keyword evidence="2" id="KW-0238">DNA-binding</keyword>
<dbReference type="InterPro" id="IPR036390">
    <property type="entry name" value="WH_DNA-bd_sf"/>
</dbReference>
<dbReference type="Proteomes" id="UP000233769">
    <property type="component" value="Chromosome tk0001"/>
</dbReference>
<sequence>MKQALIRKLEGYEELSDQDRWALNGLVTKVRQVGARVDLIQEGDPPENVHLILNGFACRYKVLPNGQRQIMAFLVPGDFCDLNVFILDHMDHSIGTISACQVVDIPRQAIEEITANHPRITRALWWCNLVDEAVLREWLVNLGGRPANERIAHLLCELLVRLSAVGCTKDNSYEFPFTQTDIADTMGLSAVHVSRTYRELRETGRITLKHRSLTIHDVEQLKSYCGFNPNYLHLSNTRWKDRRNPTWLNQARSS</sequence>
<dbReference type="Gene3D" id="1.10.10.10">
    <property type="entry name" value="Winged helix-like DNA-binding domain superfamily/Winged helix DNA-binding domain"/>
    <property type="match status" value="1"/>
</dbReference>
<organism evidence="4 5">
    <name type="scientific">Methylorubrum extorquens</name>
    <name type="common">Methylobacterium dichloromethanicum</name>
    <name type="synonym">Methylobacterium extorquens</name>
    <dbReference type="NCBI Taxonomy" id="408"/>
    <lineage>
        <taxon>Bacteria</taxon>
        <taxon>Pseudomonadati</taxon>
        <taxon>Pseudomonadota</taxon>
        <taxon>Alphaproteobacteria</taxon>
        <taxon>Hyphomicrobiales</taxon>
        <taxon>Methylobacteriaceae</taxon>
        <taxon>Methylorubrum</taxon>
    </lineage>
</organism>
<dbReference type="InterPro" id="IPR050397">
    <property type="entry name" value="Env_Response_Regulators"/>
</dbReference>
<proteinExistence type="predicted"/>